<dbReference type="InterPro" id="IPR029055">
    <property type="entry name" value="Ntn_hydrolases_N"/>
</dbReference>
<gene>
    <name evidence="1" type="ORF">OLC1_LOCUS10409</name>
</gene>
<name>A0AAV1CY59_OLDCO</name>
<dbReference type="EMBL" id="OX459120">
    <property type="protein sequence ID" value="CAI9100631.1"/>
    <property type="molecule type" value="Genomic_DNA"/>
</dbReference>
<proteinExistence type="predicted"/>
<organism evidence="1 2">
    <name type="scientific">Oldenlandia corymbosa var. corymbosa</name>
    <dbReference type="NCBI Taxonomy" id="529605"/>
    <lineage>
        <taxon>Eukaryota</taxon>
        <taxon>Viridiplantae</taxon>
        <taxon>Streptophyta</taxon>
        <taxon>Embryophyta</taxon>
        <taxon>Tracheophyta</taxon>
        <taxon>Spermatophyta</taxon>
        <taxon>Magnoliopsida</taxon>
        <taxon>eudicotyledons</taxon>
        <taxon>Gunneridae</taxon>
        <taxon>Pentapetalae</taxon>
        <taxon>asterids</taxon>
        <taxon>lamiids</taxon>
        <taxon>Gentianales</taxon>
        <taxon>Rubiaceae</taxon>
        <taxon>Rubioideae</taxon>
        <taxon>Spermacoceae</taxon>
        <taxon>Hedyotis-Oldenlandia complex</taxon>
        <taxon>Oldenlandia</taxon>
    </lineage>
</organism>
<dbReference type="AlphaFoldDB" id="A0AAV1CY59"/>
<keyword evidence="2" id="KW-1185">Reference proteome</keyword>
<reference evidence="1" key="1">
    <citation type="submission" date="2023-03" db="EMBL/GenBank/DDBJ databases">
        <authorList>
            <person name="Julca I."/>
        </authorList>
    </citation>
    <scope>NUCLEOTIDE SEQUENCE</scope>
</reference>
<dbReference type="SUPFAM" id="SSF56235">
    <property type="entry name" value="N-terminal nucleophile aminohydrolases (Ntn hydrolases)"/>
    <property type="match status" value="1"/>
</dbReference>
<evidence type="ECO:0000313" key="1">
    <source>
        <dbReference type="EMBL" id="CAI9100631.1"/>
    </source>
</evidence>
<accession>A0AAV1CY59</accession>
<dbReference type="Proteomes" id="UP001161247">
    <property type="component" value="Chromosome 3"/>
</dbReference>
<evidence type="ECO:0000313" key="2">
    <source>
        <dbReference type="Proteomes" id="UP001161247"/>
    </source>
</evidence>
<dbReference type="Gene3D" id="3.60.20.10">
    <property type="entry name" value="Glutamine Phosphoribosylpyrophosphate, subunit 1, domain 1"/>
    <property type="match status" value="1"/>
</dbReference>
<protein>
    <submittedName>
        <fullName evidence="1">OLC1v1037764C1</fullName>
    </submittedName>
</protein>
<sequence length="271" mass="30513">MVSKSFAPYMSWLDGVVDDEANYMKYITWSAWSIHEAEKMALKAMCWVAANDMTGEEYCGDLISLFRVGRDGLLQSHCAMTVQSPRGEEISVEEALELMIQTLSSRLEVGLIAGWDDKTECPVSYRVDGMGGLITGKILATGSRFRGLHDFLDLNCLIDSKRSGPPGSWLDGVLDDESQIEKYNTWLNWSVHEAEKMALKAICYIAGNDTIPEDYGGDLASVFYVGRHGLVHSQCDLQVEDVLRKFGTPPPMKWEVIDFYELRRRCNRSDN</sequence>